<gene>
    <name evidence="1" type="ORF">DKE52_003930</name>
</gene>
<reference evidence="1 2" key="2">
    <citation type="submission" date="2018-12" db="EMBL/GenBank/DDBJ databases">
        <title>Molecular Epidemiology of Emerging Carbapenem-Resistance in Acinetobacter nosocomialis and Acinetobacter pittii in Taiwan, 2010-2014.</title>
        <authorList>
            <person name="Huang W.-C."/>
            <person name="Wang H.-Y."/>
            <person name="Lai J.-F."/>
            <person name="Lauderdale T.-L."/>
            <person name="Sytwu H.-K."/>
        </authorList>
    </citation>
    <scope>NUCLEOTIDE SEQUENCE [LARGE SCALE GENOMIC DNA]</scope>
    <source>
        <strain evidence="1 2">2014S06-099</strain>
    </source>
</reference>
<protein>
    <submittedName>
        <fullName evidence="1">Uncharacterized protein</fullName>
    </submittedName>
</protein>
<dbReference type="EMBL" id="CP033540">
    <property type="protein sequence ID" value="AZC00147.1"/>
    <property type="molecule type" value="Genomic_DNA"/>
</dbReference>
<dbReference type="AlphaFoldDB" id="A0A3G6YIU5"/>
<dbReference type="Proteomes" id="UP000254410">
    <property type="component" value="Chromosome"/>
</dbReference>
<reference evidence="1 2" key="1">
    <citation type="submission" date="2018-11" db="EMBL/GenBank/DDBJ databases">
        <authorList>
            <person name="Kuo S.-C."/>
            <person name="Chen F.-J."/>
            <person name="Liao Y.-C."/>
        </authorList>
    </citation>
    <scope>NUCLEOTIDE SEQUENCE [LARGE SCALE GENOMIC DNA]</scope>
    <source>
        <strain evidence="1 2">2014S06-099</strain>
    </source>
</reference>
<name>A0A3G6YIU5_ACIPI</name>
<accession>A0A3G6YIU5</accession>
<evidence type="ECO:0000313" key="2">
    <source>
        <dbReference type="Proteomes" id="UP000254410"/>
    </source>
</evidence>
<sequence length="328" mass="37753">MDVTLNVGVKIIKKTTIELIKSLINLGNPIQLATKRIISKEEFYDLNSAILWKGQLTIFISSTTVSDYKVWEKSTSDPYKRFGIFTENLNAKIPLCLYLKPILPNITIKDLDVYTKYATSYNLQTIVGSMFVYDEKPISEYKAPIPSNKLFTVQSSDENTIFNKLFGLNLGTYQNSVQAIEFWRNIQMASNLVSSIKSNLYLLEDNKTLEDYLLKSDCPQNVILDLLNIYGYVDIESINHKNSFVYKLNIGETNSELLTLVVSPDMLLTGAALKQIQQTYELVRLIETKLQDALYYPQDLRHKIIQDYLSQLNINEDVYKRVLNNWFS</sequence>
<organism evidence="1 2">
    <name type="scientific">Acinetobacter pittii</name>
    <name type="common">Acinetobacter genomosp. 3</name>
    <dbReference type="NCBI Taxonomy" id="48296"/>
    <lineage>
        <taxon>Bacteria</taxon>
        <taxon>Pseudomonadati</taxon>
        <taxon>Pseudomonadota</taxon>
        <taxon>Gammaproteobacteria</taxon>
        <taxon>Moraxellales</taxon>
        <taxon>Moraxellaceae</taxon>
        <taxon>Acinetobacter</taxon>
        <taxon>Acinetobacter calcoaceticus/baumannii complex</taxon>
    </lineage>
</organism>
<evidence type="ECO:0000313" key="1">
    <source>
        <dbReference type="EMBL" id="AZC00147.1"/>
    </source>
</evidence>
<proteinExistence type="predicted"/>